<dbReference type="SUPFAM" id="SSF47413">
    <property type="entry name" value="lambda repressor-like DNA-binding domains"/>
    <property type="match status" value="1"/>
</dbReference>
<gene>
    <name evidence="5" type="ORF">A7U43_12135</name>
</gene>
<dbReference type="PANTHER" id="PTHR30146">
    <property type="entry name" value="LACI-RELATED TRANSCRIPTIONAL REPRESSOR"/>
    <property type="match status" value="1"/>
</dbReference>
<evidence type="ECO:0000313" key="6">
    <source>
        <dbReference type="Proteomes" id="UP000077143"/>
    </source>
</evidence>
<dbReference type="CDD" id="cd06267">
    <property type="entry name" value="PBP1_LacI_sugar_binding-like"/>
    <property type="match status" value="1"/>
</dbReference>
<evidence type="ECO:0000256" key="1">
    <source>
        <dbReference type="ARBA" id="ARBA00023015"/>
    </source>
</evidence>
<dbReference type="SMART" id="SM00354">
    <property type="entry name" value="HTH_LACI"/>
    <property type="match status" value="1"/>
</dbReference>
<evidence type="ECO:0000259" key="4">
    <source>
        <dbReference type="PROSITE" id="PS50932"/>
    </source>
</evidence>
<evidence type="ECO:0000256" key="2">
    <source>
        <dbReference type="ARBA" id="ARBA00023125"/>
    </source>
</evidence>
<evidence type="ECO:0000313" key="5">
    <source>
        <dbReference type="EMBL" id="ANE79959.1"/>
    </source>
</evidence>
<dbReference type="SUPFAM" id="SSF53822">
    <property type="entry name" value="Periplasmic binding protein-like I"/>
    <property type="match status" value="1"/>
</dbReference>
<dbReference type="CDD" id="cd01392">
    <property type="entry name" value="HTH_LacI"/>
    <property type="match status" value="1"/>
</dbReference>
<dbReference type="Gene3D" id="1.10.260.40">
    <property type="entry name" value="lambda repressor-like DNA-binding domains"/>
    <property type="match status" value="1"/>
</dbReference>
<dbReference type="InterPro" id="IPR046335">
    <property type="entry name" value="LacI/GalR-like_sensor"/>
</dbReference>
<dbReference type="InterPro" id="IPR010982">
    <property type="entry name" value="Lambda_DNA-bd_dom_sf"/>
</dbReference>
<dbReference type="GO" id="GO:0003700">
    <property type="term" value="F:DNA-binding transcription factor activity"/>
    <property type="evidence" value="ECO:0007669"/>
    <property type="project" value="TreeGrafter"/>
</dbReference>
<dbReference type="GO" id="GO:0000976">
    <property type="term" value="F:transcription cis-regulatory region binding"/>
    <property type="evidence" value="ECO:0007669"/>
    <property type="project" value="TreeGrafter"/>
</dbReference>
<dbReference type="InterPro" id="IPR028082">
    <property type="entry name" value="Peripla_BP_I"/>
</dbReference>
<dbReference type="PANTHER" id="PTHR30146:SF109">
    <property type="entry name" value="HTH-TYPE TRANSCRIPTIONAL REGULATOR GALS"/>
    <property type="match status" value="1"/>
</dbReference>
<feature type="domain" description="HTH lacI-type" evidence="4">
    <location>
        <begin position="5"/>
        <end position="59"/>
    </location>
</feature>
<keyword evidence="1" id="KW-0805">Transcription regulation</keyword>
<dbReference type="STRING" id="1682113.A7U43_12135"/>
<dbReference type="Pfam" id="PF13377">
    <property type="entry name" value="Peripla_BP_3"/>
    <property type="match status" value="1"/>
</dbReference>
<keyword evidence="6" id="KW-1185">Reference proteome</keyword>
<dbReference type="Gene3D" id="3.40.50.2300">
    <property type="match status" value="2"/>
</dbReference>
<protein>
    <submittedName>
        <fullName evidence="5">LacI family transcriptional regulator</fullName>
    </submittedName>
</protein>
<keyword evidence="3" id="KW-0804">Transcription</keyword>
<accession>A0A172UL61</accession>
<dbReference type="EMBL" id="CP015596">
    <property type="protein sequence ID" value="ANE79959.1"/>
    <property type="molecule type" value="Genomic_DNA"/>
</dbReference>
<dbReference type="RefSeq" id="WP_067995237.1">
    <property type="nucleotide sequence ID" value="NZ_CP015596.1"/>
</dbReference>
<dbReference type="AlphaFoldDB" id="A0A172UL61"/>
<proteinExistence type="predicted"/>
<name>A0A172UL61_9MYCO</name>
<dbReference type="InterPro" id="IPR000843">
    <property type="entry name" value="HTH_LacI"/>
</dbReference>
<organism evidence="5 6">
    <name type="scientific">Mycobacterium adipatum</name>
    <dbReference type="NCBI Taxonomy" id="1682113"/>
    <lineage>
        <taxon>Bacteria</taxon>
        <taxon>Bacillati</taxon>
        <taxon>Actinomycetota</taxon>
        <taxon>Actinomycetes</taxon>
        <taxon>Mycobacteriales</taxon>
        <taxon>Mycobacteriaceae</taxon>
        <taxon>Mycobacterium</taxon>
    </lineage>
</organism>
<dbReference type="Proteomes" id="UP000077143">
    <property type="component" value="Chromosome"/>
</dbReference>
<evidence type="ECO:0000256" key="3">
    <source>
        <dbReference type="ARBA" id="ARBA00023163"/>
    </source>
</evidence>
<reference evidence="5 6" key="1">
    <citation type="submission" date="2016-05" db="EMBL/GenBank/DDBJ databases">
        <title>Complete genome sequence of a phthalic acid esters degrading Mycobacterium sp. YC-RL4.</title>
        <authorList>
            <person name="Ren L."/>
            <person name="Fan S."/>
            <person name="Ruth N."/>
            <person name="Jia Y."/>
            <person name="Wang J."/>
            <person name="Qiao C."/>
        </authorList>
    </citation>
    <scope>NUCLEOTIDE SEQUENCE [LARGE SCALE GENOMIC DNA]</scope>
    <source>
        <strain evidence="5 6">YC-RL4</strain>
    </source>
</reference>
<dbReference type="PROSITE" id="PS50932">
    <property type="entry name" value="HTH_LACI_2"/>
    <property type="match status" value="1"/>
</dbReference>
<dbReference type="KEGG" id="madi:A7U43_12135"/>
<dbReference type="Pfam" id="PF00356">
    <property type="entry name" value="LacI"/>
    <property type="match status" value="1"/>
</dbReference>
<sequence length="343" mass="36273">MQRRPTLEDVATRAGVSRALVSIVMRDAPGASESTRDRVRRAADELGYRPDHRARRLRQLRTKLIGVTFTAGQEFHADLVDGVYVAAEELGYDVVLSATTPHRDEDRAVRTLIDEQCEGLVLIGPEAPARSLAELAKRVPVVVLARRVRGVDAVRSDDAAGALLGTRHLLGLGHRRIVYLDGGRAPGAAERLRGYRRAIKAAGVPEQVRAGGLTERDGGIAAAAMLAESELPTAVFAFNDRCALGVMDALIRAGITVPERVSVLGFDDSPLAGLAHIDLTTVRQDAHGLASAAVGHLVGRLDGPGVVAAAVDVVCEPTLVVRGSTRAPGHCPAETGSTNDLQS</sequence>
<keyword evidence="2" id="KW-0238">DNA-binding</keyword>
<dbReference type="OrthoDB" id="59108at2"/>